<protein>
    <submittedName>
        <fullName evidence="1">Uncharacterized protein</fullName>
    </submittedName>
</protein>
<keyword evidence="2" id="KW-1185">Reference proteome</keyword>
<evidence type="ECO:0000313" key="1">
    <source>
        <dbReference type="EMBL" id="ABW33267.1"/>
    </source>
</evidence>
<name>A8ZQI2_ACAM1</name>
<dbReference type="HOGENOM" id="CLU_3323303_0_0_3"/>
<evidence type="ECO:0000313" key="2">
    <source>
        <dbReference type="Proteomes" id="UP000000268"/>
    </source>
</evidence>
<dbReference type="EMBL" id="CP000844">
    <property type="protein sequence ID" value="ABW33267.1"/>
    <property type="molecule type" value="Genomic_DNA"/>
</dbReference>
<proteinExistence type="predicted"/>
<dbReference type="AlphaFoldDB" id="A8ZQI2"/>
<geneLocation type="plasmid" evidence="1 2">
    <name>pREB7</name>
</geneLocation>
<dbReference type="KEGG" id="amr:AM1_G0087"/>
<sequence>MWQRVVKPRNHFQLETTLLNARDVIDVLSQVARIAQKY</sequence>
<organism evidence="1 2">
    <name type="scientific">Acaryochloris marina (strain MBIC 11017)</name>
    <dbReference type="NCBI Taxonomy" id="329726"/>
    <lineage>
        <taxon>Bacteria</taxon>
        <taxon>Bacillati</taxon>
        <taxon>Cyanobacteriota</taxon>
        <taxon>Cyanophyceae</taxon>
        <taxon>Acaryochloridales</taxon>
        <taxon>Acaryochloridaceae</taxon>
        <taxon>Acaryochloris</taxon>
    </lineage>
</organism>
<keyword evidence="1" id="KW-0614">Plasmid</keyword>
<reference evidence="1 2" key="1">
    <citation type="journal article" date="2008" name="Proc. Natl. Acad. Sci. U.S.A.">
        <title>Niche adaptation and genome expansion in the chlorophyll d-producing cyanobacterium Acaryochloris marina.</title>
        <authorList>
            <person name="Swingley W.D."/>
            <person name="Chen M."/>
            <person name="Cheung P.C."/>
            <person name="Conrad A.L."/>
            <person name="Dejesa L.C."/>
            <person name="Hao J."/>
            <person name="Honchak B.M."/>
            <person name="Karbach L.E."/>
            <person name="Kurdoglu A."/>
            <person name="Lahiri S."/>
            <person name="Mastrian S.D."/>
            <person name="Miyashita H."/>
            <person name="Page L."/>
            <person name="Ramakrishna P."/>
            <person name="Satoh S."/>
            <person name="Sattley W.M."/>
            <person name="Shimada Y."/>
            <person name="Taylor H.L."/>
            <person name="Tomo T."/>
            <person name="Tsuchiya T."/>
            <person name="Wang Z.T."/>
            <person name="Raymond J."/>
            <person name="Mimuro M."/>
            <person name="Blankenship R.E."/>
            <person name="Touchman J.W."/>
        </authorList>
    </citation>
    <scope>NUCLEOTIDE SEQUENCE [LARGE SCALE GENOMIC DNA]</scope>
    <source>
        <strain evidence="2">MBIC 11017</strain>
        <plasmid evidence="2">Plasmid pREB7</plasmid>
    </source>
</reference>
<gene>
    <name evidence="1" type="ordered locus">AM1_G0087</name>
</gene>
<accession>A8ZQI2</accession>
<dbReference type="Proteomes" id="UP000000268">
    <property type="component" value="Plasmid pREB7"/>
</dbReference>